<dbReference type="Gene3D" id="3.40.50.850">
    <property type="entry name" value="Isochorismatase-like"/>
    <property type="match status" value="1"/>
</dbReference>
<dbReference type="KEGG" id="coh:EAV92_21400"/>
<comment type="similarity">
    <text evidence="1">Belongs to the isochorismatase family.</text>
</comment>
<dbReference type="Pfam" id="PF00857">
    <property type="entry name" value="Isochorismatase"/>
    <property type="match status" value="1"/>
</dbReference>
<dbReference type="PANTHER" id="PTHR43540:SF1">
    <property type="entry name" value="ISOCHORISMATASE HYDROLASE"/>
    <property type="match status" value="1"/>
</dbReference>
<dbReference type="AlphaFoldDB" id="A0A3G3K406"/>
<gene>
    <name evidence="4" type="ORF">EAV92_21400</name>
</gene>
<evidence type="ECO:0000256" key="2">
    <source>
        <dbReference type="ARBA" id="ARBA00022801"/>
    </source>
</evidence>
<dbReference type="PANTHER" id="PTHR43540">
    <property type="entry name" value="PEROXYUREIDOACRYLATE/UREIDOACRYLATE AMIDOHYDROLASE-RELATED"/>
    <property type="match status" value="1"/>
</dbReference>
<dbReference type="RefSeq" id="WP_123042961.1">
    <property type="nucleotide sequence ID" value="NZ_CP033433.1"/>
</dbReference>
<dbReference type="InterPro" id="IPR036380">
    <property type="entry name" value="Isochorismatase-like_sf"/>
</dbReference>
<dbReference type="GO" id="GO:0008908">
    <property type="term" value="F:isochorismatase activity"/>
    <property type="evidence" value="ECO:0007669"/>
    <property type="project" value="InterPro"/>
</dbReference>
<evidence type="ECO:0000313" key="5">
    <source>
        <dbReference type="Proteomes" id="UP000269097"/>
    </source>
</evidence>
<dbReference type="SUPFAM" id="SSF52499">
    <property type="entry name" value="Isochorismatase-like hydrolases"/>
    <property type="match status" value="1"/>
</dbReference>
<sequence>MTSKLPNTALLVMDLQNGIVSRFADKPEALLPFRQAIEVARSRGIQIIYVRVAFREGYPEVSPNNKFFGAVTQRPQGMTESDEATQIHDSVKPQPGDVLVTKRRISAFAGSDLEVILRARGISKLVLTGISTSGVVLSTLREAADKDFELQVLSDACLDADPEVHNVLMEKVFPRQADVMTAGAWIESLNEA</sequence>
<dbReference type="PRINTS" id="PR01398">
    <property type="entry name" value="ISCHRISMTASE"/>
</dbReference>
<reference evidence="4 5" key="1">
    <citation type="submission" date="2018-10" db="EMBL/GenBank/DDBJ databases">
        <title>Genome Sequence of Cohnella sp.</title>
        <authorList>
            <person name="Srinivasan S."/>
            <person name="Kim M.K."/>
        </authorList>
    </citation>
    <scope>NUCLEOTIDE SEQUENCE [LARGE SCALE GENOMIC DNA]</scope>
    <source>
        <strain evidence="4 5">18JY8-7</strain>
    </source>
</reference>
<evidence type="ECO:0000259" key="3">
    <source>
        <dbReference type="Pfam" id="PF00857"/>
    </source>
</evidence>
<dbReference type="EMBL" id="CP033433">
    <property type="protein sequence ID" value="AYQ74881.1"/>
    <property type="molecule type" value="Genomic_DNA"/>
</dbReference>
<dbReference type="InterPro" id="IPR016291">
    <property type="entry name" value="Isochorismatase"/>
</dbReference>
<organism evidence="4 5">
    <name type="scientific">Cohnella candidum</name>
    <dbReference type="NCBI Taxonomy" id="2674991"/>
    <lineage>
        <taxon>Bacteria</taxon>
        <taxon>Bacillati</taxon>
        <taxon>Bacillota</taxon>
        <taxon>Bacilli</taxon>
        <taxon>Bacillales</taxon>
        <taxon>Paenibacillaceae</taxon>
        <taxon>Cohnella</taxon>
    </lineage>
</organism>
<evidence type="ECO:0000256" key="1">
    <source>
        <dbReference type="ARBA" id="ARBA00006336"/>
    </source>
</evidence>
<name>A0A3G3K406_9BACL</name>
<accession>A0A3G3K406</accession>
<dbReference type="CDD" id="cd00431">
    <property type="entry name" value="cysteine_hydrolases"/>
    <property type="match status" value="1"/>
</dbReference>
<protein>
    <submittedName>
        <fullName evidence="4">Cysteine hydrolase</fullName>
    </submittedName>
</protein>
<dbReference type="InterPro" id="IPR050272">
    <property type="entry name" value="Isochorismatase-like_hydrls"/>
</dbReference>
<dbReference type="InterPro" id="IPR000868">
    <property type="entry name" value="Isochorismatase-like_dom"/>
</dbReference>
<dbReference type="Proteomes" id="UP000269097">
    <property type="component" value="Chromosome"/>
</dbReference>
<proteinExistence type="inferred from homology"/>
<keyword evidence="2 4" id="KW-0378">Hydrolase</keyword>
<keyword evidence="5" id="KW-1185">Reference proteome</keyword>
<evidence type="ECO:0000313" key="4">
    <source>
        <dbReference type="EMBL" id="AYQ74881.1"/>
    </source>
</evidence>
<feature type="domain" description="Isochorismatase-like" evidence="3">
    <location>
        <begin position="8"/>
        <end position="182"/>
    </location>
</feature>